<evidence type="ECO:0000313" key="2">
    <source>
        <dbReference type="EMBL" id="OBY29083.1"/>
    </source>
</evidence>
<reference evidence="2 3" key="1">
    <citation type="submission" date="2015-06" db="EMBL/GenBank/DDBJ databases">
        <title>Genome sequence of Mycobacterium kumamotonense strain Roo.</title>
        <authorList>
            <person name="Greninger A.L."/>
            <person name="Cunningham G."/>
            <person name="Miller S."/>
        </authorList>
    </citation>
    <scope>NUCLEOTIDE SEQUENCE [LARGE SCALE GENOMIC DNA]</scope>
    <source>
        <strain evidence="2 3">Roo</strain>
    </source>
</reference>
<keyword evidence="1" id="KW-1133">Transmembrane helix</keyword>
<organism evidence="2 3">
    <name type="scientific">Mycolicibacter kumamotonensis</name>
    <dbReference type="NCBI Taxonomy" id="354243"/>
    <lineage>
        <taxon>Bacteria</taxon>
        <taxon>Bacillati</taxon>
        <taxon>Actinomycetota</taxon>
        <taxon>Actinomycetes</taxon>
        <taxon>Mycobacteriales</taxon>
        <taxon>Mycobacteriaceae</taxon>
        <taxon>Mycolicibacter</taxon>
    </lineage>
</organism>
<dbReference type="Proteomes" id="UP000092668">
    <property type="component" value="Unassembled WGS sequence"/>
</dbReference>
<evidence type="ECO:0000313" key="3">
    <source>
        <dbReference type="Proteomes" id="UP000092668"/>
    </source>
</evidence>
<gene>
    <name evidence="2" type="ORF">ACT18_25015</name>
</gene>
<dbReference type="EMBL" id="LFOE01000196">
    <property type="protein sequence ID" value="OBY29083.1"/>
    <property type="molecule type" value="Genomic_DNA"/>
</dbReference>
<feature type="transmembrane region" description="Helical" evidence="1">
    <location>
        <begin position="20"/>
        <end position="40"/>
    </location>
</feature>
<keyword evidence="3" id="KW-1185">Reference proteome</keyword>
<evidence type="ECO:0000256" key="1">
    <source>
        <dbReference type="SAM" id="Phobius"/>
    </source>
</evidence>
<name>A0A1B8S8L8_9MYCO</name>
<keyword evidence="1" id="KW-0472">Membrane</keyword>
<sequence length="62" mass="6587">MIGGITAVGAKIGGMIPGLGWLWLPILYLTGATLAVMLVAKARERRQAALEAEELRQRVAAI</sequence>
<accession>A0A1B8S8L8</accession>
<comment type="caution">
    <text evidence="2">The sequence shown here is derived from an EMBL/GenBank/DDBJ whole genome shotgun (WGS) entry which is preliminary data.</text>
</comment>
<dbReference type="PATRIC" id="fig|354243.3.peg.5260"/>
<protein>
    <submittedName>
        <fullName evidence="2">Uncharacterized protein</fullName>
    </submittedName>
</protein>
<dbReference type="AlphaFoldDB" id="A0A1B8S8L8"/>
<keyword evidence="1" id="KW-0812">Transmembrane</keyword>
<proteinExistence type="predicted"/>
<dbReference type="RefSeq" id="WP_019736199.1">
    <property type="nucleotide sequence ID" value="NZ_LFOE01000196.1"/>
</dbReference>